<accession>A0ABU7ETN0</accession>
<comment type="subcellular location">
    <subcellularLocation>
        <location evidence="1">Endomembrane system</location>
    </subcellularLocation>
</comment>
<feature type="compositionally biased region" description="Polar residues" evidence="6">
    <location>
        <begin position="315"/>
        <end position="330"/>
    </location>
</feature>
<evidence type="ECO:0000256" key="2">
    <source>
        <dbReference type="ARBA" id="ARBA00022553"/>
    </source>
</evidence>
<feature type="region of interest" description="Disordered" evidence="6">
    <location>
        <begin position="419"/>
        <end position="502"/>
    </location>
</feature>
<keyword evidence="4" id="KW-0472">Membrane</keyword>
<evidence type="ECO:0000256" key="6">
    <source>
        <dbReference type="SAM" id="MobiDB-lite"/>
    </source>
</evidence>
<evidence type="ECO:0000256" key="3">
    <source>
        <dbReference type="ARBA" id="ARBA00022737"/>
    </source>
</evidence>
<feature type="region of interest" description="Disordered" evidence="6">
    <location>
        <begin position="315"/>
        <end position="338"/>
    </location>
</feature>
<organism evidence="7 8">
    <name type="scientific">Characodon lateralis</name>
    <dbReference type="NCBI Taxonomy" id="208331"/>
    <lineage>
        <taxon>Eukaryota</taxon>
        <taxon>Metazoa</taxon>
        <taxon>Chordata</taxon>
        <taxon>Craniata</taxon>
        <taxon>Vertebrata</taxon>
        <taxon>Euteleostomi</taxon>
        <taxon>Actinopterygii</taxon>
        <taxon>Neopterygii</taxon>
        <taxon>Teleostei</taxon>
        <taxon>Neoteleostei</taxon>
        <taxon>Acanthomorphata</taxon>
        <taxon>Ovalentaria</taxon>
        <taxon>Atherinomorphae</taxon>
        <taxon>Cyprinodontiformes</taxon>
        <taxon>Goodeidae</taxon>
        <taxon>Characodon</taxon>
    </lineage>
</organism>
<protein>
    <submittedName>
        <fullName evidence="7">Uncharacterized protein</fullName>
    </submittedName>
</protein>
<sequence length="502" mass="56107">MVAEAVERSGPVHRLGTKLSDVQVGLRSVQNRMKERSPTVIEAKITQKRVWDELDVWHSRLAALEVEMQDLEKPDDVLILTEKLVEVQQLHSQVSKQAEQRTTLLSKIHMWLQEHQEMIKSSKSWMTEAQSWLAAPCTYNTAKCLSSHVHALQTVLGDASQIRSTLQSFSSVLRDMSQVFDVTTLQDQLFEADHQVAEVQDSFTAPLSQLEHAAAEVEAIESEVRQMENDIAEIKTLLSSPETFPSPKEDNLKMIEQKIQSMRRTVAEIHKCKPGLCLPEKAEETLTVFNVVEQLQTLLLDLEKKVPALFIQQPPTQSQAKVTPKLQRSTSENEEQGQITVVHFEEDILKRSGGTLQTVKQSSPEQRESSRPDSIPQQERHGELPAEEATENKGSEALRVEDDGRSVFWWLWESFLGVSPKEPEDVSEESEVETGQGADQTAEDGKDVESCTDNTEASSSEALSKPLGTVRTQSLSESMVNTASAVNVSKPDSSSQQRCVVS</sequence>
<evidence type="ECO:0000313" key="8">
    <source>
        <dbReference type="Proteomes" id="UP001352852"/>
    </source>
</evidence>
<comment type="caution">
    <text evidence="7">The sequence shown here is derived from an EMBL/GenBank/DDBJ whole genome shotgun (WGS) entry which is preliminary data.</text>
</comment>
<proteinExistence type="predicted"/>
<keyword evidence="3" id="KW-0677">Repeat</keyword>
<feature type="compositionally biased region" description="Polar residues" evidence="6">
    <location>
        <begin position="354"/>
        <end position="364"/>
    </location>
</feature>
<keyword evidence="2" id="KW-0597">Phosphoprotein</keyword>
<dbReference type="PANTHER" id="PTHR14514">
    <property type="entry name" value="PKA ANCHORING PROTEIN"/>
    <property type="match status" value="1"/>
</dbReference>
<dbReference type="PANTHER" id="PTHR14514:SF4">
    <property type="entry name" value="NESPRIN-2"/>
    <property type="match status" value="1"/>
</dbReference>
<feature type="coiled-coil region" evidence="5">
    <location>
        <begin position="210"/>
        <end position="237"/>
    </location>
</feature>
<reference evidence="7 8" key="1">
    <citation type="submission" date="2021-06" db="EMBL/GenBank/DDBJ databases">
        <authorList>
            <person name="Palmer J.M."/>
        </authorList>
    </citation>
    <scope>NUCLEOTIDE SEQUENCE [LARGE SCALE GENOMIC DNA]</scope>
    <source>
        <strain evidence="7 8">CL_MEX2019</strain>
        <tissue evidence="7">Muscle</tissue>
    </source>
</reference>
<evidence type="ECO:0000256" key="4">
    <source>
        <dbReference type="ARBA" id="ARBA00023136"/>
    </source>
</evidence>
<keyword evidence="5" id="KW-0175">Coiled coil</keyword>
<dbReference type="EMBL" id="JAHUTJ010066554">
    <property type="protein sequence ID" value="MED6290495.1"/>
    <property type="molecule type" value="Genomic_DNA"/>
</dbReference>
<gene>
    <name evidence="7" type="ORF">CHARACLAT_013518</name>
</gene>
<dbReference type="Proteomes" id="UP001352852">
    <property type="component" value="Unassembled WGS sequence"/>
</dbReference>
<evidence type="ECO:0000313" key="7">
    <source>
        <dbReference type="EMBL" id="MED6290495.1"/>
    </source>
</evidence>
<feature type="region of interest" description="Disordered" evidence="6">
    <location>
        <begin position="352"/>
        <end position="398"/>
    </location>
</feature>
<feature type="compositionally biased region" description="Polar residues" evidence="6">
    <location>
        <begin position="470"/>
        <end position="502"/>
    </location>
</feature>
<feature type="compositionally biased region" description="Basic and acidic residues" evidence="6">
    <location>
        <begin position="378"/>
        <end position="398"/>
    </location>
</feature>
<feature type="compositionally biased region" description="Polar residues" evidence="6">
    <location>
        <begin position="451"/>
        <end position="462"/>
    </location>
</feature>
<name>A0ABU7ETN0_9TELE</name>
<keyword evidence="8" id="KW-1185">Reference proteome</keyword>
<evidence type="ECO:0000256" key="1">
    <source>
        <dbReference type="ARBA" id="ARBA00004308"/>
    </source>
</evidence>
<evidence type="ECO:0000256" key="5">
    <source>
        <dbReference type="SAM" id="Coils"/>
    </source>
</evidence>